<dbReference type="AlphaFoldDB" id="A0A1H4KBZ2"/>
<feature type="transmembrane region" description="Helical" evidence="9">
    <location>
        <begin position="81"/>
        <end position="100"/>
    </location>
</feature>
<evidence type="ECO:0000313" key="11">
    <source>
        <dbReference type="Proteomes" id="UP000182409"/>
    </source>
</evidence>
<proteinExistence type="predicted"/>
<feature type="compositionally biased region" description="Polar residues" evidence="8">
    <location>
        <begin position="257"/>
        <end position="276"/>
    </location>
</feature>
<keyword evidence="3 9" id="KW-0812">Transmembrane</keyword>
<comment type="subcellular location">
    <subcellularLocation>
        <location evidence="1">Membrane</location>
    </subcellularLocation>
</comment>
<keyword evidence="4" id="KW-0479">Metal-binding</keyword>
<evidence type="ECO:0000256" key="1">
    <source>
        <dbReference type="ARBA" id="ARBA00004370"/>
    </source>
</evidence>
<dbReference type="Pfam" id="PF01127">
    <property type="entry name" value="Sdh_cyt"/>
    <property type="match status" value="1"/>
</dbReference>
<keyword evidence="5 9" id="KW-1133">Transmembrane helix</keyword>
<evidence type="ECO:0000256" key="5">
    <source>
        <dbReference type="ARBA" id="ARBA00022989"/>
    </source>
</evidence>
<feature type="transmembrane region" description="Helical" evidence="9">
    <location>
        <begin position="166"/>
        <end position="191"/>
    </location>
</feature>
<evidence type="ECO:0000256" key="4">
    <source>
        <dbReference type="ARBA" id="ARBA00022723"/>
    </source>
</evidence>
<sequence length="287" mass="31588">MGAAAVAPPDNSSRKGVKPLRAGEGHSFLWRKLHSLSGIIPIGAFLIEHIISNFEIVHGPLAYAQQVKFLNGLPLARVLEWAFIFIPLTFHALYGVWIAFRGRANVNVYPWAGNWMYISQRVTGLIAFVYIIQHVWRQRFAGVSLPEHPGLAYAKVQYELLNPWMLAIYVIAMIATCWHFSYGIWLFAAKWGITPGDNARKKFGYVCGVFGTALCAMGLVSIFWVAYAQPYSPVDVMPAQPTGVVLPAQPGPGAQYPTDNGLPNGSNGQLQNDTNGQPVQPSPVPQQ</sequence>
<evidence type="ECO:0000256" key="7">
    <source>
        <dbReference type="ARBA" id="ARBA00023136"/>
    </source>
</evidence>
<evidence type="ECO:0000256" key="8">
    <source>
        <dbReference type="SAM" id="MobiDB-lite"/>
    </source>
</evidence>
<dbReference type="InterPro" id="IPR000701">
    <property type="entry name" value="SuccDH_FuR_B_TM-su"/>
</dbReference>
<keyword evidence="6" id="KW-0408">Iron</keyword>
<dbReference type="RefSeq" id="WP_074652696.1">
    <property type="nucleotide sequence ID" value="NZ_FNSD01000001.1"/>
</dbReference>
<reference evidence="10 11" key="1">
    <citation type="submission" date="2016-10" db="EMBL/GenBank/DDBJ databases">
        <authorList>
            <person name="de Groot N.N."/>
        </authorList>
    </citation>
    <scope>NUCLEOTIDE SEQUENCE [LARGE SCALE GENOMIC DNA]</scope>
    <source>
        <strain evidence="10 11">AB35.6</strain>
    </source>
</reference>
<dbReference type="SUPFAM" id="SSF81343">
    <property type="entry name" value="Fumarate reductase respiratory complex transmembrane subunits"/>
    <property type="match status" value="1"/>
</dbReference>
<dbReference type="InterPro" id="IPR016002">
    <property type="entry name" value="Succ_DH_cyt_b558_Firmicute"/>
</dbReference>
<dbReference type="GO" id="GO:0046872">
    <property type="term" value="F:metal ion binding"/>
    <property type="evidence" value="ECO:0007669"/>
    <property type="project" value="UniProtKB-KW"/>
</dbReference>
<protein>
    <submittedName>
        <fullName evidence="10">Succinate dehydrogenase subunit C</fullName>
    </submittedName>
</protein>
<accession>A0A1H4KBZ2</accession>
<evidence type="ECO:0000256" key="9">
    <source>
        <dbReference type="SAM" id="Phobius"/>
    </source>
</evidence>
<name>A0A1H4KBZ2_9BACT</name>
<feature type="transmembrane region" description="Helical" evidence="9">
    <location>
        <begin position="203"/>
        <end position="227"/>
    </location>
</feature>
<dbReference type="Gene3D" id="1.20.1300.10">
    <property type="entry name" value="Fumarate reductase/succinate dehydrogenase, transmembrane subunit"/>
    <property type="match status" value="1"/>
</dbReference>
<feature type="transmembrane region" description="Helical" evidence="9">
    <location>
        <begin position="112"/>
        <end position="132"/>
    </location>
</feature>
<evidence type="ECO:0000256" key="3">
    <source>
        <dbReference type="ARBA" id="ARBA00022692"/>
    </source>
</evidence>
<dbReference type="InterPro" id="IPR034804">
    <property type="entry name" value="SQR/QFR_C/D"/>
</dbReference>
<dbReference type="OrthoDB" id="9789209at2"/>
<keyword evidence="2" id="KW-0349">Heme</keyword>
<evidence type="ECO:0000256" key="6">
    <source>
        <dbReference type="ARBA" id="ARBA00023004"/>
    </source>
</evidence>
<evidence type="ECO:0000256" key="2">
    <source>
        <dbReference type="ARBA" id="ARBA00022617"/>
    </source>
</evidence>
<keyword evidence="7 9" id="KW-0472">Membrane</keyword>
<dbReference type="CDD" id="cd03497">
    <property type="entry name" value="SQR_TypeB_1_TM"/>
    <property type="match status" value="1"/>
</dbReference>
<dbReference type="Proteomes" id="UP000182409">
    <property type="component" value="Unassembled WGS sequence"/>
</dbReference>
<organism evidence="10 11">
    <name type="scientific">Terriglobus roseus</name>
    <dbReference type="NCBI Taxonomy" id="392734"/>
    <lineage>
        <taxon>Bacteria</taxon>
        <taxon>Pseudomonadati</taxon>
        <taxon>Acidobacteriota</taxon>
        <taxon>Terriglobia</taxon>
        <taxon>Terriglobales</taxon>
        <taxon>Acidobacteriaceae</taxon>
        <taxon>Terriglobus</taxon>
    </lineage>
</organism>
<evidence type="ECO:0000313" key="10">
    <source>
        <dbReference type="EMBL" id="SEB55472.1"/>
    </source>
</evidence>
<dbReference type="GO" id="GO:0016020">
    <property type="term" value="C:membrane"/>
    <property type="evidence" value="ECO:0007669"/>
    <property type="project" value="UniProtKB-SubCell"/>
</dbReference>
<feature type="region of interest" description="Disordered" evidence="8">
    <location>
        <begin position="247"/>
        <end position="287"/>
    </location>
</feature>
<dbReference type="EMBL" id="FNSD01000001">
    <property type="protein sequence ID" value="SEB55472.1"/>
    <property type="molecule type" value="Genomic_DNA"/>
</dbReference>
<gene>
    <name evidence="10" type="ORF">SAMN05443244_1097</name>
</gene>